<evidence type="ECO:0000313" key="18">
    <source>
        <dbReference type="WBParaSite" id="SMTH1_68680.1"/>
    </source>
</evidence>
<dbReference type="GO" id="GO:0000981">
    <property type="term" value="F:DNA-binding transcription factor activity, RNA polymerase II-specific"/>
    <property type="evidence" value="ECO:0007669"/>
    <property type="project" value="InterPro"/>
</dbReference>
<comment type="similarity">
    <text evidence="2 14">Belongs to the tRNA nucleotidyltransferase/poly(A) polymerase family.</text>
</comment>
<dbReference type="AlphaFoldDB" id="A0AA85BPV4"/>
<dbReference type="InterPro" id="IPR002646">
    <property type="entry name" value="PolA_pol_head_dom"/>
</dbReference>
<dbReference type="InterPro" id="IPR001356">
    <property type="entry name" value="HD"/>
</dbReference>
<dbReference type="Pfam" id="PF01743">
    <property type="entry name" value="PolyA_pol"/>
    <property type="match status" value="1"/>
</dbReference>
<evidence type="ECO:0000256" key="7">
    <source>
        <dbReference type="ARBA" id="ARBA00022741"/>
    </source>
</evidence>
<dbReference type="SUPFAM" id="SSF81891">
    <property type="entry name" value="Poly A polymerase C-terminal region-like"/>
    <property type="match status" value="1"/>
</dbReference>
<dbReference type="CDD" id="cd00086">
    <property type="entry name" value="homeodomain"/>
    <property type="match status" value="1"/>
</dbReference>
<dbReference type="Pfam" id="PF00046">
    <property type="entry name" value="Homeodomain"/>
    <property type="match status" value="1"/>
</dbReference>
<keyword evidence="8" id="KW-0460">Magnesium</keyword>
<dbReference type="InterPro" id="IPR017970">
    <property type="entry name" value="Homeobox_CS"/>
</dbReference>
<dbReference type="InterPro" id="IPR043519">
    <property type="entry name" value="NT_sf"/>
</dbReference>
<dbReference type="PRINTS" id="PR00024">
    <property type="entry name" value="HOMEOBOX"/>
</dbReference>
<dbReference type="SUPFAM" id="SSF46689">
    <property type="entry name" value="Homeodomain-like"/>
    <property type="match status" value="1"/>
</dbReference>
<protein>
    <recommendedName>
        <fullName evidence="16">Homeobox domain-containing protein</fullName>
    </recommendedName>
</protein>
<evidence type="ECO:0000256" key="14">
    <source>
        <dbReference type="RuleBase" id="RU003953"/>
    </source>
</evidence>
<evidence type="ECO:0000256" key="6">
    <source>
        <dbReference type="ARBA" id="ARBA00022723"/>
    </source>
</evidence>
<dbReference type="Gene3D" id="1.10.3090.10">
    <property type="entry name" value="cca-adding enzyme, domain 2"/>
    <property type="match status" value="1"/>
</dbReference>
<dbReference type="WBParaSite" id="SMTH1_68680.1">
    <property type="protein sequence ID" value="SMTH1_68680.1"/>
    <property type="gene ID" value="SMTH1_68680"/>
</dbReference>
<dbReference type="GO" id="GO:0005634">
    <property type="term" value="C:nucleus"/>
    <property type="evidence" value="ECO:0007669"/>
    <property type="project" value="UniProtKB-SubCell"/>
</dbReference>
<accession>A0AA85BPV4</accession>
<feature type="region of interest" description="Disordered" evidence="15">
    <location>
        <begin position="198"/>
        <end position="219"/>
    </location>
</feature>
<comment type="cofactor">
    <cofactor evidence="1">
        <name>Mg(2+)</name>
        <dbReference type="ChEBI" id="CHEBI:18420"/>
    </cofactor>
</comment>
<keyword evidence="10 12" id="KW-0371">Homeobox</keyword>
<keyword evidence="9 12" id="KW-0238">DNA-binding</keyword>
<evidence type="ECO:0000256" key="5">
    <source>
        <dbReference type="ARBA" id="ARBA00022695"/>
    </source>
</evidence>
<dbReference type="GO" id="GO:0016779">
    <property type="term" value="F:nucleotidyltransferase activity"/>
    <property type="evidence" value="ECO:0007669"/>
    <property type="project" value="UniProtKB-KW"/>
</dbReference>
<dbReference type="GO" id="GO:0046872">
    <property type="term" value="F:metal ion binding"/>
    <property type="evidence" value="ECO:0007669"/>
    <property type="project" value="UniProtKB-KW"/>
</dbReference>
<keyword evidence="6" id="KW-0479">Metal-binding</keyword>
<proteinExistence type="inferred from homology"/>
<evidence type="ECO:0000256" key="15">
    <source>
        <dbReference type="SAM" id="MobiDB-lite"/>
    </source>
</evidence>
<dbReference type="GO" id="GO:0000049">
    <property type="term" value="F:tRNA binding"/>
    <property type="evidence" value="ECO:0007669"/>
    <property type="project" value="TreeGrafter"/>
</dbReference>
<dbReference type="GO" id="GO:0003677">
    <property type="term" value="F:DNA binding"/>
    <property type="evidence" value="ECO:0007669"/>
    <property type="project" value="UniProtKB-UniRule"/>
</dbReference>
<feature type="compositionally biased region" description="Low complexity" evidence="15">
    <location>
        <begin position="201"/>
        <end position="219"/>
    </location>
</feature>
<dbReference type="PROSITE" id="PS50071">
    <property type="entry name" value="HOMEOBOX_2"/>
    <property type="match status" value="1"/>
</dbReference>
<evidence type="ECO:0000259" key="16">
    <source>
        <dbReference type="PROSITE" id="PS50071"/>
    </source>
</evidence>
<dbReference type="CDD" id="cd05398">
    <property type="entry name" value="NT_ClassII-CCAase"/>
    <property type="match status" value="1"/>
</dbReference>
<dbReference type="SMART" id="SM00389">
    <property type="entry name" value="HOX"/>
    <property type="match status" value="1"/>
</dbReference>
<evidence type="ECO:0000256" key="12">
    <source>
        <dbReference type="PROSITE-ProRule" id="PRU00108"/>
    </source>
</evidence>
<dbReference type="Gene3D" id="3.30.460.10">
    <property type="entry name" value="Beta Polymerase, domain 2"/>
    <property type="match status" value="1"/>
</dbReference>
<name>A0AA85BPV4_9TREM</name>
<dbReference type="InterPro" id="IPR000047">
    <property type="entry name" value="HTH_motif"/>
</dbReference>
<evidence type="ECO:0000256" key="8">
    <source>
        <dbReference type="ARBA" id="ARBA00022842"/>
    </source>
</evidence>
<dbReference type="GO" id="GO:0000166">
    <property type="term" value="F:nucleotide binding"/>
    <property type="evidence" value="ECO:0007669"/>
    <property type="project" value="UniProtKB-KW"/>
</dbReference>
<dbReference type="PROSITE" id="PS00027">
    <property type="entry name" value="HOMEOBOX_1"/>
    <property type="match status" value="1"/>
</dbReference>
<keyword evidence="3 14" id="KW-0808">Transferase</keyword>
<comment type="subcellular location">
    <subcellularLocation>
        <location evidence="12 13">Nucleus</location>
    </subcellularLocation>
</comment>
<dbReference type="InterPro" id="IPR009057">
    <property type="entry name" value="Homeodomain-like_sf"/>
</dbReference>
<evidence type="ECO:0000256" key="3">
    <source>
        <dbReference type="ARBA" id="ARBA00022679"/>
    </source>
</evidence>
<keyword evidence="7" id="KW-0547">Nucleotide-binding</keyword>
<organism evidence="17 18">
    <name type="scientific">Schistosoma mattheei</name>
    <dbReference type="NCBI Taxonomy" id="31246"/>
    <lineage>
        <taxon>Eukaryota</taxon>
        <taxon>Metazoa</taxon>
        <taxon>Spiralia</taxon>
        <taxon>Lophotrochozoa</taxon>
        <taxon>Platyhelminthes</taxon>
        <taxon>Trematoda</taxon>
        <taxon>Digenea</taxon>
        <taxon>Strigeidida</taxon>
        <taxon>Schistosomatoidea</taxon>
        <taxon>Schistosomatidae</taxon>
        <taxon>Schistosoma</taxon>
    </lineage>
</organism>
<evidence type="ECO:0000256" key="4">
    <source>
        <dbReference type="ARBA" id="ARBA00022694"/>
    </source>
</evidence>
<evidence type="ECO:0000256" key="1">
    <source>
        <dbReference type="ARBA" id="ARBA00001946"/>
    </source>
</evidence>
<reference evidence="18" key="1">
    <citation type="submission" date="2023-11" db="UniProtKB">
        <authorList>
            <consortium name="WormBaseParasite"/>
        </authorList>
    </citation>
    <scope>IDENTIFICATION</scope>
</reference>
<feature type="DNA-binding region" description="Homeobox" evidence="12">
    <location>
        <begin position="228"/>
        <end position="287"/>
    </location>
</feature>
<evidence type="ECO:0000256" key="11">
    <source>
        <dbReference type="ARBA" id="ARBA00023242"/>
    </source>
</evidence>
<dbReference type="PRINTS" id="PR00031">
    <property type="entry name" value="HTHREPRESSR"/>
</dbReference>
<dbReference type="GO" id="GO:1990180">
    <property type="term" value="P:mitochondrial tRNA 3'-end processing"/>
    <property type="evidence" value="ECO:0007669"/>
    <property type="project" value="TreeGrafter"/>
</dbReference>
<sequence>MNEFNVQPFDIYNKQSTNIYQHYEVNNMEDINKCPTKAEYYNCLFETSNINWSRKFIDDLDDRKKKADTTIPSYLEQAQFQHSIKYHSNESILLDNNNHNDNSNFTDFNQIDLQPDSTVMAPITNNDFVYKEECRRRPMKRHLKSPIYQKSIEHVDNNDDSGLNVNNNISLLNNQLIIRNEQISNFVTTTKKVEFSSKEPTTCATSLTTTSSSSSSSSSVAVVVSSTNKRSRSAYTNLQLIELEKEFHYSNYLGQPRRLELAEQLGLTERQIKIWFQNRRMKQKKESIEKSKYDFYHPYYENSHFWYPHHPMNSNQQEPYNYYQTTQLKSTTYSNNSLNDLLSTLPSPVNIPTFIDSTNYNTINNISNSIDLEVFKNSNTKHQLNNHNTKQIMMNNSPIKDWSNSLTSNEELLDKKDCSMFKNSDFPRYISSCNNLSSLLSCDHRFPEDSMDYFVDPNGTDVNYMDSLENVSGLYGKKVKNEMYRLIRCPLTTKRISFLNSVISFAMGRPLTTDTIDLTPFPELYTKENIILHKIFNKYGFELRIAGGAVRDILLGISPHDIDFATNATPPQMCEMFSKEGIRMLNRNGESHGTVTARINDKENFEVTTLRIDVVTDGRHSEVVFTNDWKLDAERRDLTVNSMFLGVDMQGLFDEANEATTDSSANENNTSNKQKVLGHLWDYFNGCDDLKNHRIRFVGDPDARIKEDYLRMLRYFRFHGRLSTEDTYDRHDEDVLKTIASNANGLSIISGERCFSELKKILLYPSTPFLLRRMADAGLFVHLGLPESPNFKELDKIWNRGILSSAPNPITCLAAIMTSPVEVENLDKRLRLSNLDLTILLYILHKRDYYFNLSIENDKNEMKFYQKEYLLSFEPNKIKPAITELLKYLGKDKSFIDGWLSWQPPRFPVSGTLIIDQWGIHNKLIRPVLFKLREQWCESDYKLSSGELLTESNKQFILDHLNNHSVDCIPERFIIQAKKSRR</sequence>
<dbReference type="InterPro" id="IPR032828">
    <property type="entry name" value="PolyA_RNA-bd"/>
</dbReference>
<dbReference type="GO" id="GO:0001680">
    <property type="term" value="P:tRNA 3'-terminal CCA addition"/>
    <property type="evidence" value="ECO:0007669"/>
    <property type="project" value="TreeGrafter"/>
</dbReference>
<dbReference type="InterPro" id="IPR020479">
    <property type="entry name" value="HD_metazoa"/>
</dbReference>
<evidence type="ECO:0000313" key="17">
    <source>
        <dbReference type="Proteomes" id="UP000050791"/>
    </source>
</evidence>
<evidence type="ECO:0000256" key="13">
    <source>
        <dbReference type="RuleBase" id="RU000682"/>
    </source>
</evidence>
<dbReference type="PANTHER" id="PTHR46173">
    <property type="entry name" value="CCA TRNA NUCLEOTIDYLTRANSFERASE 1, MITOCHONDRIAL"/>
    <property type="match status" value="1"/>
</dbReference>
<dbReference type="Pfam" id="PF12627">
    <property type="entry name" value="PolyA_pol_RNAbd"/>
    <property type="match status" value="1"/>
</dbReference>
<dbReference type="GO" id="GO:0005739">
    <property type="term" value="C:mitochondrion"/>
    <property type="evidence" value="ECO:0007669"/>
    <property type="project" value="TreeGrafter"/>
</dbReference>
<keyword evidence="5" id="KW-0548">Nucleotidyltransferase</keyword>
<evidence type="ECO:0000256" key="2">
    <source>
        <dbReference type="ARBA" id="ARBA00007265"/>
    </source>
</evidence>
<keyword evidence="11 12" id="KW-0539">Nucleus</keyword>
<dbReference type="SUPFAM" id="SSF81301">
    <property type="entry name" value="Nucleotidyltransferase"/>
    <property type="match status" value="1"/>
</dbReference>
<evidence type="ECO:0000256" key="10">
    <source>
        <dbReference type="ARBA" id="ARBA00023155"/>
    </source>
</evidence>
<feature type="domain" description="Homeobox" evidence="16">
    <location>
        <begin position="226"/>
        <end position="286"/>
    </location>
</feature>
<keyword evidence="14" id="KW-0694">RNA-binding</keyword>
<keyword evidence="4" id="KW-0819">tRNA processing</keyword>
<dbReference type="Gene3D" id="1.10.10.60">
    <property type="entry name" value="Homeodomain-like"/>
    <property type="match status" value="1"/>
</dbReference>
<dbReference type="Proteomes" id="UP000050791">
    <property type="component" value="Unassembled WGS sequence"/>
</dbReference>
<evidence type="ECO:0000256" key="9">
    <source>
        <dbReference type="ARBA" id="ARBA00023125"/>
    </source>
</evidence>
<dbReference type="InterPro" id="IPR050264">
    <property type="entry name" value="Bact_CCA-adding_enz_type3_sf"/>
</dbReference>
<dbReference type="PANTHER" id="PTHR46173:SF1">
    <property type="entry name" value="CCA TRNA NUCLEOTIDYLTRANSFERASE 1, MITOCHONDRIAL"/>
    <property type="match status" value="1"/>
</dbReference>